<keyword evidence="1" id="KW-0812">Transmembrane</keyword>
<feature type="transmembrane region" description="Helical" evidence="1">
    <location>
        <begin position="227"/>
        <end position="247"/>
    </location>
</feature>
<evidence type="ECO:0000313" key="2">
    <source>
        <dbReference type="EMBL" id="ETR68918.1"/>
    </source>
</evidence>
<feature type="transmembrane region" description="Helical" evidence="1">
    <location>
        <begin position="150"/>
        <end position="168"/>
    </location>
</feature>
<reference evidence="3" key="1">
    <citation type="submission" date="2012-11" db="EMBL/GenBank/DDBJ databases">
        <authorList>
            <person name="Lucero-Rivera Y.E."/>
            <person name="Tovar-Ramirez D."/>
        </authorList>
    </citation>
    <scope>NUCLEOTIDE SEQUENCE [LARGE SCALE GENOMIC DNA]</scope>
    <source>
        <strain evidence="3">Araruama</strain>
    </source>
</reference>
<feature type="transmembrane region" description="Helical" evidence="1">
    <location>
        <begin position="21"/>
        <end position="44"/>
    </location>
</feature>
<feature type="transmembrane region" description="Helical" evidence="1">
    <location>
        <begin position="50"/>
        <end position="70"/>
    </location>
</feature>
<proteinExistence type="predicted"/>
<evidence type="ECO:0000256" key="1">
    <source>
        <dbReference type="SAM" id="Phobius"/>
    </source>
</evidence>
<protein>
    <submittedName>
        <fullName evidence="2">4-hydroxybenzoate octaprenyltransferase</fullName>
    </submittedName>
</protein>
<sequence>MKQNISLIKRYLMYFKERFPLVGAFLYAGSLFYMSYFSANLFYVHLPVNFLKSAIGCIVIFLVLLHLRLFDEHKDYDRDIKAHPDRLLSKGIITLNDLKKLFIGVVLLEVMFSLYLGIDAFCVWVVIMVWSYLMYVEFFAPVYLNQRMGLYLISHQLIVPMIVIFGLAERTVMGLITIADIVFMFMLSIGAICATITYEISRKTWSSEQEHDCADSYTKTWGITKTIIVNQTCAFISSIIFIGIFHYDQSSPVFTFIALILFIQFLTAELLFYKNPSKK</sequence>
<organism evidence="2 3">
    <name type="scientific">Candidatus Magnetoglobus multicellularis str. Araruama</name>
    <dbReference type="NCBI Taxonomy" id="890399"/>
    <lineage>
        <taxon>Bacteria</taxon>
        <taxon>Pseudomonadati</taxon>
        <taxon>Thermodesulfobacteriota</taxon>
        <taxon>Desulfobacteria</taxon>
        <taxon>Desulfobacterales</taxon>
        <taxon>Desulfobacteraceae</taxon>
        <taxon>Candidatus Magnetoglobus</taxon>
    </lineage>
</organism>
<dbReference type="EMBL" id="ATBP01000796">
    <property type="protein sequence ID" value="ETR68918.1"/>
    <property type="molecule type" value="Genomic_DNA"/>
</dbReference>
<accession>A0A1V1P276</accession>
<feature type="non-terminal residue" evidence="2">
    <location>
        <position position="279"/>
    </location>
</feature>
<keyword evidence="1" id="KW-1133">Transmembrane helix</keyword>
<feature type="transmembrane region" description="Helical" evidence="1">
    <location>
        <begin position="253"/>
        <end position="273"/>
    </location>
</feature>
<feature type="transmembrane region" description="Helical" evidence="1">
    <location>
        <begin position="124"/>
        <end position="143"/>
    </location>
</feature>
<dbReference type="Proteomes" id="UP000189670">
    <property type="component" value="Unassembled WGS sequence"/>
</dbReference>
<keyword evidence="2" id="KW-0808">Transferase</keyword>
<feature type="transmembrane region" description="Helical" evidence="1">
    <location>
        <begin position="174"/>
        <end position="198"/>
    </location>
</feature>
<name>A0A1V1P276_9BACT</name>
<gene>
    <name evidence="2" type="ORF">OMM_10051</name>
</gene>
<dbReference type="GO" id="GO:0016740">
    <property type="term" value="F:transferase activity"/>
    <property type="evidence" value="ECO:0007669"/>
    <property type="project" value="UniProtKB-KW"/>
</dbReference>
<evidence type="ECO:0000313" key="3">
    <source>
        <dbReference type="Proteomes" id="UP000189670"/>
    </source>
</evidence>
<dbReference type="AlphaFoldDB" id="A0A1V1P276"/>
<comment type="caution">
    <text evidence="2">The sequence shown here is derived from an EMBL/GenBank/DDBJ whole genome shotgun (WGS) entry which is preliminary data.</text>
</comment>
<keyword evidence="1" id="KW-0472">Membrane</keyword>
<feature type="transmembrane region" description="Helical" evidence="1">
    <location>
        <begin position="101"/>
        <end position="118"/>
    </location>
</feature>